<proteinExistence type="predicted"/>
<dbReference type="EMBL" id="JAANIT010001246">
    <property type="protein sequence ID" value="KAG1541371.1"/>
    <property type="molecule type" value="Genomic_DNA"/>
</dbReference>
<dbReference type="AlphaFoldDB" id="A0A9P6Y860"/>
<feature type="compositionally biased region" description="Polar residues" evidence="2">
    <location>
        <begin position="156"/>
        <end position="180"/>
    </location>
</feature>
<feature type="compositionally biased region" description="Polar residues" evidence="2">
    <location>
        <begin position="431"/>
        <end position="441"/>
    </location>
</feature>
<feature type="region of interest" description="Disordered" evidence="2">
    <location>
        <begin position="267"/>
        <end position="294"/>
    </location>
</feature>
<keyword evidence="1" id="KW-0175">Coiled coil</keyword>
<feature type="region of interest" description="Disordered" evidence="2">
    <location>
        <begin position="487"/>
        <end position="563"/>
    </location>
</feature>
<evidence type="ECO:0000313" key="3">
    <source>
        <dbReference type="EMBL" id="KAG1541371.1"/>
    </source>
</evidence>
<evidence type="ECO:0000256" key="1">
    <source>
        <dbReference type="SAM" id="Coils"/>
    </source>
</evidence>
<evidence type="ECO:0000256" key="2">
    <source>
        <dbReference type="SAM" id="MobiDB-lite"/>
    </source>
</evidence>
<feature type="compositionally biased region" description="Low complexity" evidence="2">
    <location>
        <begin position="58"/>
        <end position="71"/>
    </location>
</feature>
<sequence>MLKFLGTNKKKNSTRLKPGQLKIPIPMVNGIEYADMSDSQIQNIISHAALNKKSQTPSLASSQKSTKSSVSHITPVRSTSSPPILVMPKPKHRLPPTLNILRNTEHEKTQVDSSSSGSSNSDHDDKLYMKSKDNEDVLEKQNEKSSHKLSFDSKNTESSSSNGNTRKSNDSNRSFMSATDSPFFPISSMNSGTADNKHESTQMNTRQSINSNQNKVTNPQSLVDKSTPIHHDIQPVNNPSSNQNNALLTHSQVSPVAPILKADALTEQPTVHSSSNLSQKNKDSPPTETLSEPSSQDLLKAIQAQMQKMALKEDLLELKRTLDMMEQQRNLDREDLMSRVMEQKIVEKEIFEQINSTKQRLEDAISGNLIDSKSVENNKLEKDSAVRPPSELKPMISKSTPTAKEKIKASPTELQQPGPEGSGRYQRNRKTSTSSQKNNYSLEERQFSDYRKSAHMDYYDSGFHFPPPTDRYPPYLSRKGSRQFYDYGSHDTFRFNAPQDQPKRPTRRQRSHSAEFQQTLTDPVGYPNTPNIPTRVNSRKSSLRSAKSFQSEEGSLQAEKPSNQYYGEEGEDYFTTGDMINDTNSSTLNENRHYRSLPTGARSIKKNSLKYHQEGSRKPSLENMESLPPSMFYHHATFMNLPPPPHFDLTDGQSASGACYGYLPEYFAYNPQPNRRPPTARRYPNEPIWAHGELVPPPLLPHPRAQRRIENWNMYDGILPAEEDEDMENMSKHGPLQDEFSHQPPMNGYIPVAAVRRHPGQRYPPNFP</sequence>
<organism evidence="3 4">
    <name type="scientific">Rhizopus oryzae</name>
    <name type="common">Mucormycosis agent</name>
    <name type="synonym">Rhizopus arrhizus var. delemar</name>
    <dbReference type="NCBI Taxonomy" id="64495"/>
    <lineage>
        <taxon>Eukaryota</taxon>
        <taxon>Fungi</taxon>
        <taxon>Fungi incertae sedis</taxon>
        <taxon>Mucoromycota</taxon>
        <taxon>Mucoromycotina</taxon>
        <taxon>Mucoromycetes</taxon>
        <taxon>Mucorales</taxon>
        <taxon>Mucorineae</taxon>
        <taxon>Rhizopodaceae</taxon>
        <taxon>Rhizopus</taxon>
    </lineage>
</organism>
<feature type="compositionally biased region" description="Polar residues" evidence="2">
    <location>
        <begin position="543"/>
        <end position="563"/>
    </location>
</feature>
<name>A0A9P6Y860_RHIOR</name>
<feature type="region of interest" description="Disordered" evidence="2">
    <location>
        <begin position="379"/>
        <end position="446"/>
    </location>
</feature>
<feature type="compositionally biased region" description="Polar residues" evidence="2">
    <location>
        <begin position="267"/>
        <end position="279"/>
    </location>
</feature>
<feature type="compositionally biased region" description="Basic and acidic residues" evidence="2">
    <location>
        <begin position="729"/>
        <end position="741"/>
    </location>
</feature>
<feature type="coiled-coil region" evidence="1">
    <location>
        <begin position="301"/>
        <end position="328"/>
    </location>
</feature>
<evidence type="ECO:0000313" key="4">
    <source>
        <dbReference type="Proteomes" id="UP000717996"/>
    </source>
</evidence>
<feature type="region of interest" description="Disordered" evidence="2">
    <location>
        <begin position="54"/>
        <end position="246"/>
    </location>
</feature>
<dbReference type="OrthoDB" id="2426300at2759"/>
<feature type="compositionally biased region" description="Polar residues" evidence="2">
    <location>
        <begin position="201"/>
        <end position="224"/>
    </location>
</feature>
<dbReference type="Proteomes" id="UP000717996">
    <property type="component" value="Unassembled WGS sequence"/>
</dbReference>
<reference evidence="3" key="1">
    <citation type="journal article" date="2020" name="Microb. Genom.">
        <title>Genetic diversity of clinical and environmental Mucorales isolates obtained from an investigation of mucormycosis cases among solid organ transplant recipients.</title>
        <authorList>
            <person name="Nguyen M.H."/>
            <person name="Kaul D."/>
            <person name="Muto C."/>
            <person name="Cheng S.J."/>
            <person name="Richter R.A."/>
            <person name="Bruno V.M."/>
            <person name="Liu G."/>
            <person name="Beyhan S."/>
            <person name="Sundermann A.J."/>
            <person name="Mounaud S."/>
            <person name="Pasculle A.W."/>
            <person name="Nierman W.C."/>
            <person name="Driscoll E."/>
            <person name="Cumbie R."/>
            <person name="Clancy C.J."/>
            <person name="Dupont C.L."/>
        </authorList>
    </citation>
    <scope>NUCLEOTIDE SEQUENCE</scope>
    <source>
        <strain evidence="3">GL16</strain>
    </source>
</reference>
<protein>
    <submittedName>
        <fullName evidence="3">Uncharacterized protein</fullName>
    </submittedName>
</protein>
<comment type="caution">
    <text evidence="3">The sequence shown here is derived from an EMBL/GenBank/DDBJ whole genome shotgun (WGS) entry which is preliminary data.</text>
</comment>
<feature type="compositionally biased region" description="Low complexity" evidence="2">
    <location>
        <begin position="234"/>
        <end position="245"/>
    </location>
</feature>
<accession>A0A9P6Y860</accession>
<gene>
    <name evidence="3" type="ORF">G6F51_007932</name>
</gene>
<feature type="compositionally biased region" description="Basic and acidic residues" evidence="2">
    <location>
        <begin position="121"/>
        <end position="155"/>
    </location>
</feature>
<feature type="region of interest" description="Disordered" evidence="2">
    <location>
        <begin position="727"/>
        <end position="747"/>
    </location>
</feature>